<feature type="compositionally biased region" description="Basic and acidic residues" evidence="1">
    <location>
        <begin position="109"/>
        <end position="133"/>
    </location>
</feature>
<feature type="transmembrane region" description="Helical" evidence="2">
    <location>
        <begin position="360"/>
        <end position="381"/>
    </location>
</feature>
<reference evidence="4" key="1">
    <citation type="submission" date="2022-02" db="EMBL/GenBank/DDBJ databases">
        <authorList>
            <person name="Lee M."/>
            <person name="Kim S.-J."/>
            <person name="Jung M.-Y."/>
        </authorList>
    </citation>
    <scope>NUCLEOTIDE SEQUENCE</scope>
    <source>
        <strain evidence="4">JHP9</strain>
    </source>
</reference>
<evidence type="ECO:0000256" key="2">
    <source>
        <dbReference type="SAM" id="Phobius"/>
    </source>
</evidence>
<proteinExistence type="predicted"/>
<feature type="transmembrane region" description="Helical" evidence="2">
    <location>
        <begin position="455"/>
        <end position="482"/>
    </location>
</feature>
<evidence type="ECO:0000313" key="5">
    <source>
        <dbReference type="Proteomes" id="UP001203761"/>
    </source>
</evidence>
<feature type="compositionally biased region" description="Low complexity" evidence="1">
    <location>
        <begin position="134"/>
        <end position="156"/>
    </location>
</feature>
<dbReference type="EMBL" id="JAKNCJ010000001">
    <property type="protein sequence ID" value="MCL6422567.1"/>
    <property type="molecule type" value="Genomic_DNA"/>
</dbReference>
<feature type="transmembrane region" description="Helical" evidence="2">
    <location>
        <begin position="256"/>
        <end position="284"/>
    </location>
</feature>
<dbReference type="Proteomes" id="UP001203761">
    <property type="component" value="Unassembled WGS sequence"/>
</dbReference>
<keyword evidence="2" id="KW-0472">Membrane</keyword>
<feature type="transmembrane region" description="Helical" evidence="2">
    <location>
        <begin position="198"/>
        <end position="220"/>
    </location>
</feature>
<dbReference type="Pfam" id="PF25592">
    <property type="entry name" value="DUF7937"/>
    <property type="match status" value="1"/>
</dbReference>
<gene>
    <name evidence="4" type="ORF">Bequi_04065</name>
</gene>
<feature type="transmembrane region" description="Helical" evidence="2">
    <location>
        <begin position="388"/>
        <end position="406"/>
    </location>
</feature>
<feature type="transmembrane region" description="Helical" evidence="2">
    <location>
        <begin position="226"/>
        <end position="244"/>
    </location>
</feature>
<accession>A0ABT0QY08</accession>
<feature type="compositionally biased region" description="Basic and acidic residues" evidence="1">
    <location>
        <begin position="79"/>
        <end position="95"/>
    </location>
</feature>
<feature type="region of interest" description="Disordered" evidence="1">
    <location>
        <begin position="107"/>
        <end position="179"/>
    </location>
</feature>
<name>A0ABT0QY08_9MICO</name>
<evidence type="ECO:0000313" key="4">
    <source>
        <dbReference type="EMBL" id="MCL6422567.1"/>
    </source>
</evidence>
<protein>
    <recommendedName>
        <fullName evidence="3">DUF7937 domain-containing protein</fullName>
    </recommendedName>
</protein>
<feature type="region of interest" description="Disordered" evidence="1">
    <location>
        <begin position="62"/>
        <end position="95"/>
    </location>
</feature>
<feature type="transmembrane region" description="Helical" evidence="2">
    <location>
        <begin position="494"/>
        <end position="512"/>
    </location>
</feature>
<feature type="transmembrane region" description="Helical" evidence="2">
    <location>
        <begin position="426"/>
        <end position="443"/>
    </location>
</feature>
<dbReference type="InterPro" id="IPR057697">
    <property type="entry name" value="DUF7937"/>
</dbReference>
<keyword evidence="5" id="KW-1185">Reference proteome</keyword>
<feature type="domain" description="DUF7937" evidence="3">
    <location>
        <begin position="193"/>
        <end position="583"/>
    </location>
</feature>
<feature type="transmembrane region" description="Helical" evidence="2">
    <location>
        <begin position="524"/>
        <end position="546"/>
    </location>
</feature>
<feature type="transmembrane region" description="Helical" evidence="2">
    <location>
        <begin position="552"/>
        <end position="574"/>
    </location>
</feature>
<dbReference type="RefSeq" id="WP_249736662.1">
    <property type="nucleotide sequence ID" value="NZ_JAKNCJ010000001.1"/>
</dbReference>
<evidence type="ECO:0000256" key="1">
    <source>
        <dbReference type="SAM" id="MobiDB-lite"/>
    </source>
</evidence>
<comment type="caution">
    <text evidence="4">The sequence shown here is derived from an EMBL/GenBank/DDBJ whole genome shotgun (WGS) entry which is preliminary data.</text>
</comment>
<keyword evidence="2" id="KW-1133">Transmembrane helix</keyword>
<feature type="transmembrane region" description="Helical" evidence="2">
    <location>
        <begin position="290"/>
        <end position="309"/>
    </location>
</feature>
<feature type="transmembrane region" description="Helical" evidence="2">
    <location>
        <begin position="330"/>
        <end position="354"/>
    </location>
</feature>
<sequence>MADRSHQARGESEDWIFEADPGTHATEKLPGAEELEALAAARAAAAQEEAEAAAAALERRVIRPARAGRPVGSGPRAIAEQRRAEEEALEREAAAERRAAVSRAIAQEAEEKAAAHREAADRLRAQRPPRADAEAAIATAAEPEAEDAAAPAAPSAPALPPPSYSRSGTTPNAEDAPPGSALPARFAGLGMFDAIRDITALVCLIAALSTTFTVSGVAALEIAGRVGVGIALAALVAVHLLRWIPQKPPLALIRRVRVIGLLPALAVAAGTLATDLVLSIPVLFASLPEPPVGIGVAVSLLLAGALVGIEPRAHEGWVPGEAARARATAALRGIGIGAAVAFLLALVMLVGRIWVTGWAYSLLTFASALVSLLLLAIVIGSALRRDRYWYVFSAAAASGLVLLAIADNSLRLQFAAPASFATHFVYLPFLFAAWGVMISRSFVRSMPLAFQQVDWIVYAMRAFEFSAVMHTAAVLWQVAAAIAATGGAGHGGPVLHIVDALVSACYVVLSLFARRSLLERPANIARSSAVIASVVMLVLGFLDVVVNSLATGAGAGLMTGGVALAVGVAAALMLTVPAPVRDEYGAPDLVLMFEDFRRRNARAIASADLPDISAERARKKGFPER</sequence>
<feature type="compositionally biased region" description="Basic and acidic residues" evidence="1">
    <location>
        <begin position="1"/>
        <end position="12"/>
    </location>
</feature>
<feature type="region of interest" description="Disordered" evidence="1">
    <location>
        <begin position="1"/>
        <end position="23"/>
    </location>
</feature>
<evidence type="ECO:0000259" key="3">
    <source>
        <dbReference type="Pfam" id="PF25592"/>
    </source>
</evidence>
<organism evidence="4 5">
    <name type="scientific">Brachybacterium equifaecis</name>
    <dbReference type="NCBI Taxonomy" id="2910770"/>
    <lineage>
        <taxon>Bacteria</taxon>
        <taxon>Bacillati</taxon>
        <taxon>Actinomycetota</taxon>
        <taxon>Actinomycetes</taxon>
        <taxon>Micrococcales</taxon>
        <taxon>Dermabacteraceae</taxon>
        <taxon>Brachybacterium</taxon>
    </lineage>
</organism>
<keyword evidence="2" id="KW-0812">Transmembrane</keyword>